<comment type="caution">
    <text evidence="1">The sequence shown here is derived from an EMBL/GenBank/DDBJ whole genome shotgun (WGS) entry which is preliminary data.</text>
</comment>
<dbReference type="EMBL" id="JMCC02000022">
    <property type="protein sequence ID" value="KIG17619.1"/>
    <property type="molecule type" value="Genomic_DNA"/>
</dbReference>
<evidence type="ECO:0000313" key="3">
    <source>
        <dbReference type="Proteomes" id="UP000031599"/>
    </source>
</evidence>
<keyword evidence="1" id="KW-0119">Carbohydrate metabolism</keyword>
<keyword evidence="1" id="KW-0378">Hydrolase</keyword>
<evidence type="ECO:0000313" key="2">
    <source>
        <dbReference type="EMBL" id="KIG17620.1"/>
    </source>
</evidence>
<accession>A0A0C1ZJF3</accession>
<dbReference type="GO" id="GO:0045493">
    <property type="term" value="P:xylan catabolic process"/>
    <property type="evidence" value="ECO:0007669"/>
    <property type="project" value="UniProtKB-KW"/>
</dbReference>
<name>A0A0C1ZJF3_9BACT</name>
<dbReference type="GO" id="GO:0016798">
    <property type="term" value="F:hydrolase activity, acting on glycosyl bonds"/>
    <property type="evidence" value="ECO:0007669"/>
    <property type="project" value="UniProtKB-KW"/>
</dbReference>
<organism evidence="1 3">
    <name type="scientific">Enhygromyxa salina</name>
    <dbReference type="NCBI Taxonomy" id="215803"/>
    <lineage>
        <taxon>Bacteria</taxon>
        <taxon>Pseudomonadati</taxon>
        <taxon>Myxococcota</taxon>
        <taxon>Polyangia</taxon>
        <taxon>Nannocystales</taxon>
        <taxon>Nannocystaceae</taxon>
        <taxon>Enhygromyxa</taxon>
    </lineage>
</organism>
<dbReference type="EMBL" id="JMCC02000022">
    <property type="protein sequence ID" value="KIG17620.1"/>
    <property type="molecule type" value="Genomic_DNA"/>
</dbReference>
<reference evidence="1 3" key="1">
    <citation type="submission" date="2014-12" db="EMBL/GenBank/DDBJ databases">
        <title>Genome assembly of Enhygromyxa salina DSM 15201.</title>
        <authorList>
            <person name="Sharma G."/>
            <person name="Subramanian S."/>
        </authorList>
    </citation>
    <scope>NUCLEOTIDE SEQUENCE [LARGE SCALE GENOMIC DNA]</scope>
    <source>
        <strain evidence="1 3">DSM 15201</strain>
    </source>
</reference>
<dbReference type="Proteomes" id="UP000031599">
    <property type="component" value="Unassembled WGS sequence"/>
</dbReference>
<evidence type="ECO:0000313" key="1">
    <source>
        <dbReference type="EMBL" id="KIG17619.1"/>
    </source>
</evidence>
<gene>
    <name evidence="1" type="ORF">DB30_03100</name>
    <name evidence="2" type="ORF">DB30_03101</name>
</gene>
<sequence>MAACSARPIDSDCDGMCQPAGPNFPGVGECKAGACTPTYAECSVMNDISTCAEACEAQGSSCVANGCGGYTYRLYYDITLCEDPDRTGLLFEHECDEPIEWQFNNSVKCCCEQE</sequence>
<keyword evidence="1" id="KW-0858">Xylan degradation</keyword>
<dbReference type="AlphaFoldDB" id="A0A0C1ZJF3"/>
<keyword evidence="1" id="KW-0326">Glycosidase</keyword>
<protein>
    <submittedName>
        <fullName evidence="1">Endo-1,4-beta-xylanase A</fullName>
    </submittedName>
</protein>
<keyword evidence="1" id="KW-0624">Polysaccharide degradation</keyword>
<proteinExistence type="predicted"/>